<sequence>MDEQYVEEFYNAIAWIGLKGTQDYQSLSSLNQTKVQYAIQLVNNY</sequence>
<evidence type="ECO:0000313" key="2">
    <source>
        <dbReference type="Proteomes" id="UP001500185"/>
    </source>
</evidence>
<proteinExistence type="predicted"/>
<name>A0ABN1K5Q4_9FLAO</name>
<protein>
    <submittedName>
        <fullName evidence="1">Uncharacterized protein</fullName>
    </submittedName>
</protein>
<accession>A0ABN1K5Q4</accession>
<comment type="caution">
    <text evidence="1">The sequence shown here is derived from an EMBL/GenBank/DDBJ whole genome shotgun (WGS) entry which is preliminary data.</text>
</comment>
<evidence type="ECO:0000313" key="1">
    <source>
        <dbReference type="EMBL" id="GAA0755657.1"/>
    </source>
</evidence>
<organism evidence="1 2">
    <name type="scientific">Psychroflexus lacisalsi</name>
    <dbReference type="NCBI Taxonomy" id="503928"/>
    <lineage>
        <taxon>Bacteria</taxon>
        <taxon>Pseudomonadati</taxon>
        <taxon>Bacteroidota</taxon>
        <taxon>Flavobacteriia</taxon>
        <taxon>Flavobacteriales</taxon>
        <taxon>Flavobacteriaceae</taxon>
        <taxon>Psychroflexus</taxon>
    </lineage>
</organism>
<reference evidence="1 2" key="1">
    <citation type="journal article" date="2019" name="Int. J. Syst. Evol. Microbiol.">
        <title>The Global Catalogue of Microorganisms (GCM) 10K type strain sequencing project: providing services to taxonomists for standard genome sequencing and annotation.</title>
        <authorList>
            <consortium name="The Broad Institute Genomics Platform"/>
            <consortium name="The Broad Institute Genome Sequencing Center for Infectious Disease"/>
            <person name="Wu L."/>
            <person name="Ma J."/>
        </authorList>
    </citation>
    <scope>NUCLEOTIDE SEQUENCE [LARGE SCALE GENOMIC DNA]</scope>
    <source>
        <strain evidence="1 2">JCM 16231</strain>
    </source>
</reference>
<dbReference type="Proteomes" id="UP001500185">
    <property type="component" value="Unassembled WGS sequence"/>
</dbReference>
<gene>
    <name evidence="1" type="ORF">GCM10009433_10370</name>
</gene>
<keyword evidence="2" id="KW-1185">Reference proteome</keyword>
<dbReference type="EMBL" id="BAAAGG010000005">
    <property type="protein sequence ID" value="GAA0755657.1"/>
    <property type="molecule type" value="Genomic_DNA"/>
</dbReference>